<dbReference type="InterPro" id="IPR022907">
    <property type="entry name" value="VapC_family"/>
</dbReference>
<keyword evidence="6 8" id="KW-0460">Magnesium</keyword>
<evidence type="ECO:0000256" key="7">
    <source>
        <dbReference type="ARBA" id="ARBA00038093"/>
    </source>
</evidence>
<dbReference type="Pfam" id="PF01850">
    <property type="entry name" value="PIN"/>
    <property type="match status" value="1"/>
</dbReference>
<dbReference type="Proteomes" id="UP001284601">
    <property type="component" value="Unassembled WGS sequence"/>
</dbReference>
<gene>
    <name evidence="8" type="primary">vapC</name>
    <name evidence="10" type="ORF">R7226_06925</name>
</gene>
<keyword evidence="11" id="KW-1185">Reference proteome</keyword>
<keyword evidence="3 8" id="KW-0540">Nuclease</keyword>
<feature type="domain" description="PIN" evidence="9">
    <location>
        <begin position="20"/>
        <end position="121"/>
    </location>
</feature>
<feature type="binding site" evidence="8">
    <location>
        <position position="96"/>
    </location>
    <ligand>
        <name>Mg(2+)</name>
        <dbReference type="ChEBI" id="CHEBI:18420"/>
    </ligand>
</feature>
<comment type="function">
    <text evidence="8">Toxic component of a toxin-antitoxin (TA) system. An RNase.</text>
</comment>
<sequence>MATFLADKSALSRGDTRPQVRAVIEPLLVAGEIATCGVVDLELLYSAVSPGAYARLVTGLRALPRIELTEAIFDRALDVQSRLARRSQHRAVSLPDLIVAACAESAGLTVLHYDADFDRIAAITRQPVRWVLPRGSVS</sequence>
<proteinExistence type="inferred from homology"/>
<dbReference type="InterPro" id="IPR029060">
    <property type="entry name" value="PIN-like_dom_sf"/>
</dbReference>
<keyword evidence="5 8" id="KW-0378">Hydrolase</keyword>
<dbReference type="Gene3D" id="3.40.50.1010">
    <property type="entry name" value="5'-nuclease"/>
    <property type="match status" value="1"/>
</dbReference>
<comment type="cofactor">
    <cofactor evidence="1 8">
        <name>Mg(2+)</name>
        <dbReference type="ChEBI" id="CHEBI:18420"/>
    </cofactor>
</comment>
<evidence type="ECO:0000256" key="5">
    <source>
        <dbReference type="ARBA" id="ARBA00022801"/>
    </source>
</evidence>
<evidence type="ECO:0000256" key="1">
    <source>
        <dbReference type="ARBA" id="ARBA00001946"/>
    </source>
</evidence>
<dbReference type="PANTHER" id="PTHR33653">
    <property type="entry name" value="RIBONUCLEASE VAPC2"/>
    <property type="match status" value="1"/>
</dbReference>
<reference evidence="11" key="1">
    <citation type="submission" date="2023-07" db="EMBL/GenBank/DDBJ databases">
        <title>Conexibacter stalactiti sp. nov., isolated from stalactites in a lava cave and emended description of the genus Conexibacter.</title>
        <authorList>
            <person name="Lee S.D."/>
        </authorList>
    </citation>
    <scope>NUCLEOTIDE SEQUENCE [LARGE SCALE GENOMIC DNA]</scope>
    <source>
        <strain evidence="11">KCTC 39840</strain>
    </source>
</reference>
<protein>
    <recommendedName>
        <fullName evidence="8">Ribonuclease VapC</fullName>
        <shortName evidence="8">RNase VapC</shortName>
        <ecNumber evidence="8">3.1.-.-</ecNumber>
    </recommendedName>
    <alternativeName>
        <fullName evidence="8">Toxin VapC</fullName>
    </alternativeName>
</protein>
<keyword evidence="2 8" id="KW-1277">Toxin-antitoxin system</keyword>
<dbReference type="CDD" id="cd18755">
    <property type="entry name" value="PIN_MtVapC3_VapC21-like"/>
    <property type="match status" value="1"/>
</dbReference>
<keyword evidence="8" id="KW-0800">Toxin</keyword>
<dbReference type="EC" id="3.1.-.-" evidence="8"/>
<feature type="binding site" evidence="8">
    <location>
        <position position="7"/>
    </location>
    <ligand>
        <name>Mg(2+)</name>
        <dbReference type="ChEBI" id="CHEBI:18420"/>
    </ligand>
</feature>
<dbReference type="RefSeq" id="WP_318596318.1">
    <property type="nucleotide sequence ID" value="NZ_JAWSTH010000011.1"/>
</dbReference>
<evidence type="ECO:0000256" key="6">
    <source>
        <dbReference type="ARBA" id="ARBA00022842"/>
    </source>
</evidence>
<dbReference type="PANTHER" id="PTHR33653:SF1">
    <property type="entry name" value="RIBONUCLEASE VAPC2"/>
    <property type="match status" value="1"/>
</dbReference>
<dbReference type="EMBL" id="JAWSTH010000011">
    <property type="protein sequence ID" value="MDW5594060.1"/>
    <property type="molecule type" value="Genomic_DNA"/>
</dbReference>
<evidence type="ECO:0000256" key="4">
    <source>
        <dbReference type="ARBA" id="ARBA00022723"/>
    </source>
</evidence>
<evidence type="ECO:0000256" key="3">
    <source>
        <dbReference type="ARBA" id="ARBA00022722"/>
    </source>
</evidence>
<name>A0ABU4HLD4_9ACTN</name>
<accession>A0ABU4HLD4</accession>
<organism evidence="10 11">
    <name type="scientific">Conexibacter stalactiti</name>
    <dbReference type="NCBI Taxonomy" id="1940611"/>
    <lineage>
        <taxon>Bacteria</taxon>
        <taxon>Bacillati</taxon>
        <taxon>Actinomycetota</taxon>
        <taxon>Thermoleophilia</taxon>
        <taxon>Solirubrobacterales</taxon>
        <taxon>Conexibacteraceae</taxon>
        <taxon>Conexibacter</taxon>
    </lineage>
</organism>
<keyword evidence="4 8" id="KW-0479">Metal-binding</keyword>
<dbReference type="HAMAP" id="MF_00265">
    <property type="entry name" value="VapC_Nob1"/>
    <property type="match status" value="1"/>
</dbReference>
<evidence type="ECO:0000313" key="11">
    <source>
        <dbReference type="Proteomes" id="UP001284601"/>
    </source>
</evidence>
<comment type="caution">
    <text evidence="10">The sequence shown here is derived from an EMBL/GenBank/DDBJ whole genome shotgun (WGS) entry which is preliminary data.</text>
</comment>
<evidence type="ECO:0000313" key="10">
    <source>
        <dbReference type="EMBL" id="MDW5594060.1"/>
    </source>
</evidence>
<dbReference type="SUPFAM" id="SSF88723">
    <property type="entry name" value="PIN domain-like"/>
    <property type="match status" value="1"/>
</dbReference>
<dbReference type="InterPro" id="IPR050556">
    <property type="entry name" value="Type_II_TA_system_RNase"/>
</dbReference>
<comment type="similarity">
    <text evidence="7 8">Belongs to the PINc/VapC protein family.</text>
</comment>
<evidence type="ECO:0000256" key="8">
    <source>
        <dbReference type="HAMAP-Rule" id="MF_00265"/>
    </source>
</evidence>
<evidence type="ECO:0000256" key="2">
    <source>
        <dbReference type="ARBA" id="ARBA00022649"/>
    </source>
</evidence>
<evidence type="ECO:0000259" key="9">
    <source>
        <dbReference type="Pfam" id="PF01850"/>
    </source>
</evidence>
<dbReference type="InterPro" id="IPR002716">
    <property type="entry name" value="PIN_dom"/>
</dbReference>